<comment type="caution">
    <text evidence="1">The sequence shown here is derived from an EMBL/GenBank/DDBJ whole genome shotgun (WGS) entry which is preliminary data.</text>
</comment>
<organism evidence="1 2">
    <name type="scientific">Plutella xylostella</name>
    <name type="common">Diamondback moth</name>
    <name type="synonym">Plutella maculipennis</name>
    <dbReference type="NCBI Taxonomy" id="51655"/>
    <lineage>
        <taxon>Eukaryota</taxon>
        <taxon>Metazoa</taxon>
        <taxon>Ecdysozoa</taxon>
        <taxon>Arthropoda</taxon>
        <taxon>Hexapoda</taxon>
        <taxon>Insecta</taxon>
        <taxon>Pterygota</taxon>
        <taxon>Neoptera</taxon>
        <taxon>Endopterygota</taxon>
        <taxon>Lepidoptera</taxon>
        <taxon>Glossata</taxon>
        <taxon>Ditrysia</taxon>
        <taxon>Yponomeutoidea</taxon>
        <taxon>Plutellidae</taxon>
        <taxon>Plutella</taxon>
    </lineage>
</organism>
<evidence type="ECO:0000313" key="2">
    <source>
        <dbReference type="Proteomes" id="UP000823941"/>
    </source>
</evidence>
<proteinExistence type="predicted"/>
<sequence length="54" mass="5540">MELGGEGRARRAATAECLVAEAPGARLYAPCRWAGGSLGGPTDAVGPCRYRAGY</sequence>
<accession>A0ABQ7QUY1</accession>
<gene>
    <name evidence="1" type="ORF">JYU34_006123</name>
</gene>
<protein>
    <submittedName>
        <fullName evidence="1">Uncharacterized protein</fullName>
    </submittedName>
</protein>
<evidence type="ECO:0000313" key="1">
    <source>
        <dbReference type="EMBL" id="KAG7308861.1"/>
    </source>
</evidence>
<keyword evidence="2" id="KW-1185">Reference proteome</keyword>
<dbReference type="Proteomes" id="UP000823941">
    <property type="component" value="Chromosome 8"/>
</dbReference>
<dbReference type="EMBL" id="JAHIBW010000008">
    <property type="protein sequence ID" value="KAG7308861.1"/>
    <property type="molecule type" value="Genomic_DNA"/>
</dbReference>
<name>A0ABQ7QUY1_PLUXY</name>
<reference evidence="1 2" key="1">
    <citation type="submission" date="2021-06" db="EMBL/GenBank/DDBJ databases">
        <title>A haploid diamondback moth (Plutella xylostella L.) genome assembly resolves 31 chromosomes and identifies a diamide resistance mutation.</title>
        <authorList>
            <person name="Ward C.M."/>
            <person name="Perry K.D."/>
            <person name="Baker G."/>
            <person name="Powis K."/>
            <person name="Heckel D.G."/>
            <person name="Baxter S.W."/>
        </authorList>
    </citation>
    <scope>NUCLEOTIDE SEQUENCE [LARGE SCALE GENOMIC DNA]</scope>
    <source>
        <strain evidence="1 2">LV</strain>
        <tissue evidence="1">Single pupa</tissue>
    </source>
</reference>